<keyword evidence="1" id="KW-1133">Transmembrane helix</keyword>
<keyword evidence="1" id="KW-0472">Membrane</keyword>
<gene>
    <name evidence="2" type="ORF">J2W56_004951</name>
</gene>
<dbReference type="EMBL" id="JAVDWW010000008">
    <property type="protein sequence ID" value="MDR7171192.1"/>
    <property type="molecule type" value="Genomic_DNA"/>
</dbReference>
<protein>
    <submittedName>
        <fullName evidence="2">Uncharacterized protein</fullName>
    </submittedName>
</protein>
<organism evidence="2 3">
    <name type="scientific">Nocardia kruczakiae</name>
    <dbReference type="NCBI Taxonomy" id="261477"/>
    <lineage>
        <taxon>Bacteria</taxon>
        <taxon>Bacillati</taxon>
        <taxon>Actinomycetota</taxon>
        <taxon>Actinomycetes</taxon>
        <taxon>Mycobacteriales</taxon>
        <taxon>Nocardiaceae</taxon>
        <taxon>Nocardia</taxon>
    </lineage>
</organism>
<comment type="caution">
    <text evidence="2">The sequence shown here is derived from an EMBL/GenBank/DDBJ whole genome shotgun (WGS) entry which is preliminary data.</text>
</comment>
<reference evidence="2 3" key="1">
    <citation type="submission" date="2023-07" db="EMBL/GenBank/DDBJ databases">
        <title>Sorghum-associated microbial communities from plants grown in Nebraska, USA.</title>
        <authorList>
            <person name="Schachtman D."/>
        </authorList>
    </citation>
    <scope>NUCLEOTIDE SEQUENCE [LARGE SCALE GENOMIC DNA]</scope>
    <source>
        <strain evidence="2 3">4272</strain>
    </source>
</reference>
<feature type="transmembrane region" description="Helical" evidence="1">
    <location>
        <begin position="19"/>
        <end position="39"/>
    </location>
</feature>
<keyword evidence="1" id="KW-0812">Transmembrane</keyword>
<proteinExistence type="predicted"/>
<sequence>MGVQVGGAVDFLGGLRTSLVVAVLALLVAAAVGDLRLAWLPAAGLPSRTLG</sequence>
<name>A0ABU1XMJ9_9NOCA</name>
<evidence type="ECO:0000313" key="3">
    <source>
        <dbReference type="Proteomes" id="UP001251217"/>
    </source>
</evidence>
<keyword evidence="3" id="KW-1185">Reference proteome</keyword>
<dbReference type="RefSeq" id="WP_310405887.1">
    <property type="nucleotide sequence ID" value="NZ_JAVDWW010000008.1"/>
</dbReference>
<accession>A0ABU1XMJ9</accession>
<dbReference type="Proteomes" id="UP001251217">
    <property type="component" value="Unassembled WGS sequence"/>
</dbReference>
<evidence type="ECO:0000256" key="1">
    <source>
        <dbReference type="SAM" id="Phobius"/>
    </source>
</evidence>
<evidence type="ECO:0000313" key="2">
    <source>
        <dbReference type="EMBL" id="MDR7171192.1"/>
    </source>
</evidence>